<dbReference type="InterPro" id="IPR013517">
    <property type="entry name" value="FG-GAP"/>
</dbReference>
<comment type="caution">
    <text evidence="2">The sequence shown here is derived from an EMBL/GenBank/DDBJ whole genome shotgun (WGS) entry which is preliminary data.</text>
</comment>
<keyword evidence="3" id="KW-1185">Reference proteome</keyword>
<dbReference type="InterPro" id="IPR028994">
    <property type="entry name" value="Integrin_alpha_N"/>
</dbReference>
<protein>
    <submittedName>
        <fullName evidence="2">VCBS repeat-containing protein</fullName>
    </submittedName>
</protein>
<dbReference type="EMBL" id="JACBAZ010000015">
    <property type="protein sequence ID" value="NWK57565.1"/>
    <property type="molecule type" value="Genomic_DNA"/>
</dbReference>
<evidence type="ECO:0000256" key="1">
    <source>
        <dbReference type="ARBA" id="ARBA00022729"/>
    </source>
</evidence>
<gene>
    <name evidence="2" type="ORF">HW115_18245</name>
</gene>
<organism evidence="2 3">
    <name type="scientific">Oceaniferula marina</name>
    <dbReference type="NCBI Taxonomy" id="2748318"/>
    <lineage>
        <taxon>Bacteria</taxon>
        <taxon>Pseudomonadati</taxon>
        <taxon>Verrucomicrobiota</taxon>
        <taxon>Verrucomicrobiia</taxon>
        <taxon>Verrucomicrobiales</taxon>
        <taxon>Verrucomicrobiaceae</taxon>
        <taxon>Oceaniferula</taxon>
    </lineage>
</organism>
<evidence type="ECO:0000313" key="3">
    <source>
        <dbReference type="Proteomes" id="UP000557872"/>
    </source>
</evidence>
<dbReference type="RefSeq" id="WP_178934795.1">
    <property type="nucleotide sequence ID" value="NZ_JACBAZ010000015.1"/>
</dbReference>
<proteinExistence type="predicted"/>
<dbReference type="AlphaFoldDB" id="A0A851GR20"/>
<keyword evidence="1" id="KW-0732">Signal</keyword>
<accession>A0A851GR20</accession>
<dbReference type="Gene3D" id="2.130.10.130">
    <property type="entry name" value="Integrin alpha, N-terminal"/>
    <property type="match status" value="1"/>
</dbReference>
<dbReference type="Pfam" id="PF13517">
    <property type="entry name" value="FG-GAP_3"/>
    <property type="match status" value="1"/>
</dbReference>
<evidence type="ECO:0000313" key="2">
    <source>
        <dbReference type="EMBL" id="NWK57565.1"/>
    </source>
</evidence>
<dbReference type="Proteomes" id="UP000557872">
    <property type="component" value="Unassembled WGS sequence"/>
</dbReference>
<reference evidence="2 3" key="1">
    <citation type="submission" date="2020-07" db="EMBL/GenBank/DDBJ databases">
        <title>Roseicoccus Jingziensis gen. nov., sp. nov., isolated from coastal seawater.</title>
        <authorList>
            <person name="Feng X."/>
        </authorList>
    </citation>
    <scope>NUCLEOTIDE SEQUENCE [LARGE SCALE GENOMIC DNA]</scope>
    <source>
        <strain evidence="2 3">N1E253</strain>
    </source>
</reference>
<dbReference type="PANTHER" id="PTHR44103">
    <property type="entry name" value="PROPROTEIN CONVERTASE P"/>
    <property type="match status" value="1"/>
</dbReference>
<sequence>MDLNGDGIHDILTGSYARMDGGPWQGLFYVFWGKKGGGFAQSVPLEGTDGEVLAIAHENGDAICTRPFAVDWDKDGDLDLIVGGSEGGLYLFTGEGQGRFAPGSKQIMAGAKPLVVPGKHADPQMVDWDGDGDLDILSGSNNAGIHWAENVAEDGDLPAFKGFNTLISLKGGDKTSTYLAHKIKGPTMTTRVWASDRNGDGKLDLTVGDYARILKPKPGQTTEDLDEAYAAWTTRQAEMLREVRMKEGKEEKRAAYDAYKAHKKIQDDLGLMSRIGRVWVYIQQ</sequence>
<name>A0A851GR20_9BACT</name>
<dbReference type="SUPFAM" id="SSF69318">
    <property type="entry name" value="Integrin alpha N-terminal domain"/>
    <property type="match status" value="1"/>
</dbReference>
<dbReference type="PANTHER" id="PTHR44103:SF1">
    <property type="entry name" value="PROPROTEIN CONVERTASE P"/>
    <property type="match status" value="1"/>
</dbReference>